<reference evidence="2 4" key="2">
    <citation type="submission" date="2024-06" db="EMBL/GenBank/DDBJ databases">
        <title>Genomic Encyclopedia of Type Strains, Phase IV (KMG-IV): sequencing the most valuable type-strain genomes for metagenomic binning, comparative biology and taxonomic classification.</title>
        <authorList>
            <person name="Goeker M."/>
        </authorList>
    </citation>
    <scope>NUCLEOTIDE SEQUENCE [LARGE SCALE GENOMIC DNA]</scope>
    <source>
        <strain evidence="2 4">DSM 19261</strain>
    </source>
</reference>
<name>A0AA41FJ92_9FIRM</name>
<protein>
    <submittedName>
        <fullName evidence="1">Uncharacterized protein</fullName>
    </submittedName>
</protein>
<evidence type="ECO:0000313" key="3">
    <source>
        <dbReference type="Proteomes" id="UP000708338"/>
    </source>
</evidence>
<dbReference type="RefSeq" id="WP_147329427.1">
    <property type="nucleotide sequence ID" value="NZ_CABJDD010000006.1"/>
</dbReference>
<reference evidence="1" key="1">
    <citation type="journal article" date="2021" name="Gut Microbes">
        <title>A synthetic consortium of 100 gut commensals modulates the composition and function in a colon model of the microbiome of elderly subjects.</title>
        <authorList>
            <person name="Perez M."/>
            <person name="Ntemiri A."/>
            <person name="Tan H."/>
            <person name="Harris H.M.B."/>
            <person name="Roager H.M."/>
            <person name="Ribiere C."/>
            <person name="O'Toole P.W."/>
        </authorList>
    </citation>
    <scope>NUCLEOTIDE SEQUENCE</scope>
    <source>
        <strain evidence="1">MCC335</strain>
    </source>
</reference>
<dbReference type="EMBL" id="WQPS01000064">
    <property type="protein sequence ID" value="MBT9812508.1"/>
    <property type="molecule type" value="Genomic_DNA"/>
</dbReference>
<sequence length="59" mass="6545">MRERFVFNGCRGQTLGSDGQDANLGGTAESFGPLHNIMHGIGWLFLRKTVNEALNQLIR</sequence>
<dbReference type="AlphaFoldDB" id="A0AA41FJ92"/>
<organism evidence="1 3">
    <name type="scientific">Enterocloster citroniae</name>
    <dbReference type="NCBI Taxonomy" id="358743"/>
    <lineage>
        <taxon>Bacteria</taxon>
        <taxon>Bacillati</taxon>
        <taxon>Bacillota</taxon>
        <taxon>Clostridia</taxon>
        <taxon>Lachnospirales</taxon>
        <taxon>Lachnospiraceae</taxon>
        <taxon>Enterocloster</taxon>
    </lineage>
</organism>
<gene>
    <name evidence="2" type="ORF">ABID13_001660</name>
    <name evidence="1" type="ORF">GPL26_23225</name>
</gene>
<evidence type="ECO:0000313" key="1">
    <source>
        <dbReference type="EMBL" id="MBT9812508.1"/>
    </source>
</evidence>
<comment type="caution">
    <text evidence="1">The sequence shown here is derived from an EMBL/GenBank/DDBJ whole genome shotgun (WGS) entry which is preliminary data.</text>
</comment>
<proteinExistence type="predicted"/>
<keyword evidence="4" id="KW-1185">Reference proteome</keyword>
<evidence type="ECO:0000313" key="2">
    <source>
        <dbReference type="EMBL" id="MET3570033.1"/>
    </source>
</evidence>
<accession>A0AA41FJ92</accession>
<dbReference type="EMBL" id="JBEPLZ010000005">
    <property type="protein sequence ID" value="MET3570033.1"/>
    <property type="molecule type" value="Genomic_DNA"/>
</dbReference>
<dbReference type="Proteomes" id="UP001549200">
    <property type="component" value="Unassembled WGS sequence"/>
</dbReference>
<evidence type="ECO:0000313" key="4">
    <source>
        <dbReference type="Proteomes" id="UP001549200"/>
    </source>
</evidence>
<dbReference type="Proteomes" id="UP000708338">
    <property type="component" value="Unassembled WGS sequence"/>
</dbReference>
<dbReference type="GeneID" id="93162925"/>